<evidence type="ECO:0000256" key="1">
    <source>
        <dbReference type="ARBA" id="ARBA00006484"/>
    </source>
</evidence>
<dbReference type="EMBL" id="CP141059">
    <property type="protein sequence ID" value="WQQ24525.1"/>
    <property type="molecule type" value="Genomic_DNA"/>
</dbReference>
<evidence type="ECO:0000256" key="2">
    <source>
        <dbReference type="ARBA" id="ARBA00023002"/>
    </source>
</evidence>
<keyword evidence="4" id="KW-1185">Reference proteome</keyword>
<dbReference type="PRINTS" id="PR00081">
    <property type="entry name" value="GDHRDH"/>
</dbReference>
<dbReference type="Pfam" id="PF00106">
    <property type="entry name" value="adh_short"/>
    <property type="match status" value="1"/>
</dbReference>
<dbReference type="InterPro" id="IPR002347">
    <property type="entry name" value="SDR_fam"/>
</dbReference>
<organism evidence="3 4">
    <name type="scientific">Nocardioides bizhenqiangii</name>
    <dbReference type="NCBI Taxonomy" id="3095076"/>
    <lineage>
        <taxon>Bacteria</taxon>
        <taxon>Bacillati</taxon>
        <taxon>Actinomycetota</taxon>
        <taxon>Actinomycetes</taxon>
        <taxon>Propionibacteriales</taxon>
        <taxon>Nocardioidaceae</taxon>
        <taxon>Nocardioides</taxon>
    </lineage>
</organism>
<dbReference type="InterPro" id="IPR036291">
    <property type="entry name" value="NAD(P)-bd_dom_sf"/>
</dbReference>
<dbReference type="RefSeq" id="WP_322936268.1">
    <property type="nucleotide sequence ID" value="NZ_CP141059.1"/>
</dbReference>
<dbReference type="Gene3D" id="3.40.50.720">
    <property type="entry name" value="NAD(P)-binding Rossmann-like Domain"/>
    <property type="match status" value="1"/>
</dbReference>
<reference evidence="4" key="1">
    <citation type="submission" date="2023-12" db="EMBL/GenBank/DDBJ databases">
        <title>Novel species in genus Nocardioides.</title>
        <authorList>
            <person name="Zhou H."/>
        </authorList>
    </citation>
    <scope>NUCLEOTIDE SEQUENCE [LARGE SCALE GENOMIC DNA]</scope>
    <source>
        <strain evidence="4">HM61</strain>
    </source>
</reference>
<evidence type="ECO:0000313" key="4">
    <source>
        <dbReference type="Proteomes" id="UP001327225"/>
    </source>
</evidence>
<accession>A0ABZ0ZK76</accession>
<name>A0ABZ0ZK76_9ACTN</name>
<proteinExistence type="inferred from homology"/>
<dbReference type="PANTHER" id="PTHR43157:SF54">
    <property type="entry name" value="RETINOL DEHYDROGENASE 12-LIKE ISOFORM X1-RELATED"/>
    <property type="match status" value="1"/>
</dbReference>
<dbReference type="SUPFAM" id="SSF51735">
    <property type="entry name" value="NAD(P)-binding Rossmann-fold domains"/>
    <property type="match status" value="1"/>
</dbReference>
<dbReference type="PANTHER" id="PTHR43157">
    <property type="entry name" value="PHOSPHATIDYLINOSITOL-GLYCAN BIOSYNTHESIS CLASS F PROTEIN-RELATED"/>
    <property type="match status" value="1"/>
</dbReference>
<dbReference type="InterPro" id="IPR020904">
    <property type="entry name" value="Sc_DH/Rdtase_CS"/>
</dbReference>
<gene>
    <name evidence="3" type="ORF">SHK19_11125</name>
</gene>
<dbReference type="PROSITE" id="PS00061">
    <property type="entry name" value="ADH_SHORT"/>
    <property type="match status" value="1"/>
</dbReference>
<keyword evidence="2" id="KW-0560">Oxidoreductase</keyword>
<dbReference type="Proteomes" id="UP001327225">
    <property type="component" value="Chromosome"/>
</dbReference>
<sequence>MRPWTAVPPQQGRRFVITGANGGVGFQVARILGSRGAEVVLACRNLEKGEAAARQVPGYDAGRVVVRRLDVADLASVRAFADALLSEYDGLDVLVNNAGVLGAPYALTADGVETHFATNHLGHFALTNLLLPRIRDRVVVTSSREHRRGSDIDVDDLAWERRPYKPFAAYAQSKLADLLFMSELQRRLAAAGSNVRAVGAHPGASSTNITSGTGHPIITWIGYHGQRLVAMPAWRGALCTVYAATMDIPGDTYIGPHGRWELHGWPSAARRSAAARDTGLARRLWEVSEKMSGVTFPSL</sequence>
<protein>
    <submittedName>
        <fullName evidence="3">Oxidoreductase</fullName>
    </submittedName>
</protein>
<comment type="similarity">
    <text evidence="1">Belongs to the short-chain dehydrogenases/reductases (SDR) family.</text>
</comment>
<evidence type="ECO:0000313" key="3">
    <source>
        <dbReference type="EMBL" id="WQQ24525.1"/>
    </source>
</evidence>
<dbReference type="NCBIfam" id="NF004846">
    <property type="entry name" value="PRK06197.1"/>
    <property type="match status" value="1"/>
</dbReference>